<proteinExistence type="predicted"/>
<accession>A0A2T5BZW4</accession>
<dbReference type="OrthoDB" id="5432442at2"/>
<name>A0A2T5BZW4_9BACT</name>
<dbReference type="AlphaFoldDB" id="A0A2T5BZW4"/>
<dbReference type="EMBL" id="QAAD01000013">
    <property type="protein sequence ID" value="PTN07793.1"/>
    <property type="molecule type" value="Genomic_DNA"/>
</dbReference>
<keyword evidence="2" id="KW-1185">Reference proteome</keyword>
<dbReference type="Proteomes" id="UP000243525">
    <property type="component" value="Unassembled WGS sequence"/>
</dbReference>
<dbReference type="RefSeq" id="WP_107822991.1">
    <property type="nucleotide sequence ID" value="NZ_OY782574.1"/>
</dbReference>
<sequence length="104" mass="12195">MIIPVRPLSEVKMMLEEAGTDVSYAYEDLVFVEHTAYLIQFDDEKPSHLKLYFNAELGKVQLEAEQKKLEPYARKREFTLVPAGKFEIEQKEDSEEIDIHFFPL</sequence>
<evidence type="ECO:0000313" key="2">
    <source>
        <dbReference type="Proteomes" id="UP000243525"/>
    </source>
</evidence>
<gene>
    <name evidence="1" type="ORF">C8N47_11358</name>
</gene>
<organism evidence="1 2">
    <name type="scientific">Mangrovibacterium marinum</name>
    <dbReference type="NCBI Taxonomy" id="1639118"/>
    <lineage>
        <taxon>Bacteria</taxon>
        <taxon>Pseudomonadati</taxon>
        <taxon>Bacteroidota</taxon>
        <taxon>Bacteroidia</taxon>
        <taxon>Marinilabiliales</taxon>
        <taxon>Prolixibacteraceae</taxon>
        <taxon>Mangrovibacterium</taxon>
    </lineage>
</organism>
<evidence type="ECO:0000313" key="1">
    <source>
        <dbReference type="EMBL" id="PTN07793.1"/>
    </source>
</evidence>
<reference evidence="1 2" key="1">
    <citation type="submission" date="2018-04" db="EMBL/GenBank/DDBJ databases">
        <title>Genomic Encyclopedia of Archaeal and Bacterial Type Strains, Phase II (KMG-II): from individual species to whole genera.</title>
        <authorList>
            <person name="Goeker M."/>
        </authorList>
    </citation>
    <scope>NUCLEOTIDE SEQUENCE [LARGE SCALE GENOMIC DNA]</scope>
    <source>
        <strain evidence="1 2">DSM 28823</strain>
    </source>
</reference>
<protein>
    <submittedName>
        <fullName evidence="1">Uncharacterized protein</fullName>
    </submittedName>
</protein>
<comment type="caution">
    <text evidence="1">The sequence shown here is derived from an EMBL/GenBank/DDBJ whole genome shotgun (WGS) entry which is preliminary data.</text>
</comment>